<dbReference type="InterPro" id="IPR000421">
    <property type="entry name" value="FA58C"/>
</dbReference>
<evidence type="ECO:0000256" key="5">
    <source>
        <dbReference type="SAM" id="Coils"/>
    </source>
</evidence>
<dbReference type="InterPro" id="IPR008902">
    <property type="entry name" value="Rhamnosid_concanavalin"/>
</dbReference>
<keyword evidence="6" id="KW-0472">Membrane</keyword>
<feature type="signal peptide" evidence="7">
    <location>
        <begin position="1"/>
        <end position="30"/>
    </location>
</feature>
<feature type="transmembrane region" description="Helical" evidence="6">
    <location>
        <begin position="1741"/>
        <end position="1759"/>
    </location>
</feature>
<dbReference type="InterPro" id="IPR008979">
    <property type="entry name" value="Galactose-bd-like_sf"/>
</dbReference>
<dbReference type="Gene3D" id="2.60.40.10">
    <property type="entry name" value="Immunoglobulins"/>
    <property type="match status" value="1"/>
</dbReference>
<dbReference type="InterPro" id="IPR008928">
    <property type="entry name" value="6-hairpin_glycosidase_sf"/>
</dbReference>
<dbReference type="Pfam" id="PF12733">
    <property type="entry name" value="Cadherin-like"/>
    <property type="match status" value="1"/>
</dbReference>
<feature type="domain" description="F5/8 type C" evidence="8">
    <location>
        <begin position="1237"/>
        <end position="1399"/>
    </location>
</feature>
<dbReference type="InterPro" id="IPR013783">
    <property type="entry name" value="Ig-like_fold"/>
</dbReference>
<evidence type="ECO:0000256" key="6">
    <source>
        <dbReference type="SAM" id="Phobius"/>
    </source>
</evidence>
<dbReference type="Pfam" id="PF07554">
    <property type="entry name" value="FIVAR"/>
    <property type="match status" value="5"/>
</dbReference>
<keyword evidence="10" id="KW-1185">Reference proteome</keyword>
<protein>
    <recommendedName>
        <fullName evidence="2">alpha-L-rhamnosidase</fullName>
        <ecNumber evidence="2">3.2.1.40</ecNumber>
    </recommendedName>
</protein>
<dbReference type="Gene3D" id="1.20.1270.90">
    <property type="entry name" value="AF1782-like"/>
    <property type="match status" value="4"/>
</dbReference>
<dbReference type="Gene3D" id="2.60.420.10">
    <property type="entry name" value="Maltose phosphorylase, domain 3"/>
    <property type="match status" value="1"/>
</dbReference>
<evidence type="ECO:0000256" key="2">
    <source>
        <dbReference type="ARBA" id="ARBA00012652"/>
    </source>
</evidence>
<dbReference type="InterPro" id="IPR035396">
    <property type="entry name" value="Bac_rhamnosid6H"/>
</dbReference>
<evidence type="ECO:0000256" key="3">
    <source>
        <dbReference type="ARBA" id="ARBA00022801"/>
    </source>
</evidence>
<gene>
    <name evidence="9" type="ORF">H8Z77_08015</name>
</gene>
<evidence type="ECO:0000259" key="8">
    <source>
        <dbReference type="PROSITE" id="PS50022"/>
    </source>
</evidence>
<dbReference type="PANTHER" id="PTHR33307:SF6">
    <property type="entry name" value="ALPHA-RHAMNOSIDASE (EUROFUNG)-RELATED"/>
    <property type="match status" value="1"/>
</dbReference>
<evidence type="ECO:0000256" key="4">
    <source>
        <dbReference type="ARBA" id="ARBA00023295"/>
    </source>
</evidence>
<dbReference type="RefSeq" id="WP_186996695.1">
    <property type="nucleotide sequence ID" value="NZ_JACOQK010000001.1"/>
</dbReference>
<name>A0ABR7IS36_9CLOT</name>
<dbReference type="InterPro" id="IPR012341">
    <property type="entry name" value="6hp_glycosidase-like_sf"/>
</dbReference>
<accession>A0ABR7IS36</accession>
<feature type="coiled-coil region" evidence="5">
    <location>
        <begin position="1156"/>
        <end position="1233"/>
    </location>
</feature>
<dbReference type="Proteomes" id="UP000649151">
    <property type="component" value="Unassembled WGS sequence"/>
</dbReference>
<dbReference type="Pfam" id="PF25788">
    <property type="entry name" value="Ig_Rha78A_N"/>
    <property type="match status" value="1"/>
</dbReference>
<dbReference type="PROSITE" id="PS50022">
    <property type="entry name" value="FA58C_3"/>
    <property type="match status" value="1"/>
</dbReference>
<dbReference type="Pfam" id="PF17390">
    <property type="entry name" value="Bac_rhamnosid_C"/>
    <property type="match status" value="1"/>
</dbReference>
<dbReference type="Gene3D" id="1.50.10.10">
    <property type="match status" value="1"/>
</dbReference>
<dbReference type="InterPro" id="IPR035398">
    <property type="entry name" value="Bac_rhamnosid_C"/>
</dbReference>
<keyword evidence="6" id="KW-1133">Transmembrane helix</keyword>
<sequence length="1764" mass="196591">MKKRWTRFLSGLLTAAMLSTVVVFAPTSFAAEATLSVQEMKVNSLSEPLGIDQLPKFSWGYFSNINGKEQTAYRIIVASSQEKAEAHEGDIWDSTKIESSQNFDIPYEGTDLASKTEYYWAVECWDENGQSIGWSEVSRFETGMLHPEDWTAEWIGDDIIGNTLSTTVDGCYWIWSLNGSPFDQAPAGHHYFRKTFSVNPNKTVKQVIFGFTADDQGVFYLNGEKIGQTQAWESGGVYDITDKILSGENLIALDGNNTSQGYGGVIGKLTIAYTDDTTDTVITDNTWKVNGIGDSGWEQPGFDDSNWVTPDQNVLYGGDPWGTRVVMEVTNTEPVSAPIFRKEFEVKQEIESARAYICGLGLFDLKINGENPDDTVLNPAHTQYNKTVMYRVFDVTNQLQQGSNAIGVELGKSFYNETVTTWNWQNAVWRDNPKLLMQLEITYQDGSKQIVDTGTDWSVTSNGPTVFDSIYYGETYDARLEKTGFDQPGYKEDDSWHSAVNVDAPTGKLIFQQMEPMRRAETLDTTVTKLDSDSYIIHPEKMTTGWIKLNMGNLPEGTEVTITYGEKLNADGTLAAQGNDSWFIRTIQQDKYIAKGEPGENFEPRFSYKGYEYIQVDGYLGELTSDQIEAYAIHNDVGIPSYFESSNEMINSMHDVMVNTLLNNFQGKPTDTPVWEKNGWTGDANVSTESMAYNFDMRLFLSKFLNDMEDTQTETAIGNIAPSADWSIENTPVWNGIYFLGTEQLYNQFGMKSFVEEQYDAMRKMALVDIKTIQNNGWVWFDTQMGDWVSPYGGTDPNAPGIAMSPEGSAICGTGYVYQILKTMTHMAEVLGKEEDAAEYRAAMEQIYTAFNQKFFDEEKQIYDTNYWIPENAGLRTKFRQTSQLVALAFGLVPEEYKDAVVKNLVNDIVEKGYHFEVGMVGNKLLLPVLSDNGYNDVAYKVLTQTTYPSWGYWLEQGATSAWEGFENTTRSHNHYFLANYEEWLYKGLAGIRDFADGGNTFTIQPQLAGSLEYVDAVTNTAYGNIRSSWKITEQNTEFSYQIPVSTTATIYLPTADTIYNKDHQEISTSDVGIVSIEKQGEITKLVVKSGNYRFFCNTNQSIYKDDLRDAISYADSLQQEDYLQEAWTEFQQVLEQAKSVESQQDTNQIAVNQATNSLEQAIEVLTNKVDTVRKNLKELLQSMSTLSEADFTDHWEDFQAVYEKASALSTDIQATTEQLQKVTDELNQAYELLRYYRTGNIALNSTPTASSSVNGSNGWDIRNLTDGDLKNLSSINEICGWTSNNDINNNHTEWVAVDLGTINRISEVVLYPSGIDANNNAYGMPIDFTIDISDDGINWTTVHTEQNYPLPTSDPQKFVLDQSYFARYVRVHATSLRPKPSDNNLYRMQLVEMEVYNHPVTDAQLTGITLSDGNLEPTFDPSVREYRVEVANDVESILVTPSISQGGSVTFDDSDMLGKDEATGKYLLREGENQLILHVVTEESQAVQSTSITIIREKSEVVDTDKSILNAIIKYAEEAKTSGEYDNAIESVQKTFDAALENAKAVANNAAATQEEVDAAWKTLLNEIHKLGFVAGDKTALASLIEAANEINAELDRYVEAGKAEFTAALEAAQNTYNNGDAMQAEINEVADNLLNAMLNLRYKADKSILEEVVAEAEKVDANAYTAESYAVLEAAINDAKAVLENENATQEEVDTAVANVQSAMDSLVAVEGTETLSYNSATQIGQESTTNAAKTGDTTPIAGAVVAMVAGAVLMTIRKKNK</sequence>
<dbReference type="Pfam" id="PF00754">
    <property type="entry name" value="F5_F8_type_C"/>
    <property type="match status" value="1"/>
</dbReference>
<feature type="chain" id="PRO_5046934218" description="alpha-L-rhamnosidase" evidence="7">
    <location>
        <begin position="31"/>
        <end position="1764"/>
    </location>
</feature>
<dbReference type="Gene3D" id="2.60.120.260">
    <property type="entry name" value="Galactose-binding domain-like"/>
    <property type="match status" value="4"/>
</dbReference>
<evidence type="ECO:0000256" key="1">
    <source>
        <dbReference type="ARBA" id="ARBA00001445"/>
    </source>
</evidence>
<comment type="catalytic activity">
    <reaction evidence="1">
        <text>Hydrolysis of terminal non-reducing alpha-L-rhamnose residues in alpha-L-rhamnosides.</text>
        <dbReference type="EC" id="3.2.1.40"/>
    </reaction>
</comment>
<dbReference type="Pfam" id="PF08531">
    <property type="entry name" value="Bac_rhamnosid_N"/>
    <property type="match status" value="1"/>
</dbReference>
<dbReference type="SUPFAM" id="SSF48208">
    <property type="entry name" value="Six-hairpin glycosidases"/>
    <property type="match status" value="1"/>
</dbReference>
<keyword evidence="6" id="KW-0812">Transmembrane</keyword>
<organism evidence="9 10">
    <name type="scientific">Clostridium facile</name>
    <dbReference type="NCBI Taxonomy" id="2763035"/>
    <lineage>
        <taxon>Bacteria</taxon>
        <taxon>Bacillati</taxon>
        <taxon>Bacillota</taxon>
        <taxon>Clostridia</taxon>
        <taxon>Eubacteriales</taxon>
        <taxon>Clostridiaceae</taxon>
        <taxon>Clostridium</taxon>
    </lineage>
</organism>
<dbReference type="Pfam" id="PF05592">
    <property type="entry name" value="Bac_rhamnosid"/>
    <property type="match status" value="1"/>
</dbReference>
<evidence type="ECO:0000313" key="10">
    <source>
        <dbReference type="Proteomes" id="UP000649151"/>
    </source>
</evidence>
<dbReference type="SUPFAM" id="SSF49785">
    <property type="entry name" value="Galactose-binding domain-like"/>
    <property type="match status" value="2"/>
</dbReference>
<keyword evidence="4" id="KW-0326">Glycosidase</keyword>
<dbReference type="EC" id="3.2.1.40" evidence="2"/>
<keyword evidence="3 9" id="KW-0378">Hydrolase</keyword>
<keyword evidence="7" id="KW-0732">Signal</keyword>
<dbReference type="PANTHER" id="PTHR33307">
    <property type="entry name" value="ALPHA-RHAMNOSIDASE (EUROFUNG)"/>
    <property type="match status" value="1"/>
</dbReference>
<evidence type="ECO:0000313" key="9">
    <source>
        <dbReference type="EMBL" id="MBC5787958.1"/>
    </source>
</evidence>
<comment type="caution">
    <text evidence="9">The sequence shown here is derived from an EMBL/GenBank/DDBJ whole genome shotgun (WGS) entry which is preliminary data.</text>
</comment>
<keyword evidence="5" id="KW-0175">Coiled coil</keyword>
<dbReference type="InterPro" id="IPR013737">
    <property type="entry name" value="Bac_rhamnosid_N"/>
</dbReference>
<dbReference type="EMBL" id="JACOQK010000001">
    <property type="protein sequence ID" value="MBC5787958.1"/>
    <property type="molecule type" value="Genomic_DNA"/>
</dbReference>
<dbReference type="Pfam" id="PF17389">
    <property type="entry name" value="Bac_rhamnosid6H"/>
    <property type="match status" value="1"/>
</dbReference>
<dbReference type="InterPro" id="IPR016007">
    <property type="entry name" value="Alpha_rhamnosid"/>
</dbReference>
<proteinExistence type="predicted"/>
<evidence type="ECO:0000256" key="7">
    <source>
        <dbReference type="SAM" id="SignalP"/>
    </source>
</evidence>
<reference evidence="9 10" key="1">
    <citation type="submission" date="2020-08" db="EMBL/GenBank/DDBJ databases">
        <title>Genome public.</title>
        <authorList>
            <person name="Liu C."/>
            <person name="Sun Q."/>
        </authorList>
    </citation>
    <scope>NUCLEOTIDE SEQUENCE [LARGE SCALE GENOMIC DNA]</scope>
    <source>
        <strain evidence="9 10">NSJ-27</strain>
    </source>
</reference>
<dbReference type="GO" id="GO:0016787">
    <property type="term" value="F:hydrolase activity"/>
    <property type="evidence" value="ECO:0007669"/>
    <property type="project" value="UniProtKB-KW"/>
</dbReference>
<dbReference type="InterPro" id="IPR025883">
    <property type="entry name" value="Cadherin-like_domain"/>
</dbReference>